<sequence>MINQPTKIAVVVDSVQVYKWQKTLIELLSQKENISIFLINLNNSTGLNTVQYYGYYFLQTIDALLFRTPIDALQKQHLKLNFFTLTWLQANEVDLVWDLTGKLALHEFDSNSLKFGIWQLSYNNDNKDCLSVAYQSLFSKQSLIDVYLNCYQHKCYAQQKIASISQEGYSINRTNNSYLWRLTYLLVEKFDVFLFDRKSWLVKKGLLLINSGYFYNFKSIFIFRIYLFFILRKLISYQKKYYEQWRLAIICLNTKQVYDIRIASDRFWADPFIVDFNNKLYIFFEELFFKENKGKLKVAELSKDFKVTNEKIILEQSYHLSYPNVFLFAGHHYLLPETADNNTLELYQAVDFPYRWQRVHYIMQDIKAYDPTLIEYQGLWYLFVTMKPHVACSSHDSLYIFYAESPLSQHWQAHQQNPVIVNAAFARPAGQFFWQDNQLYRPSQNCAGSYGKAININKVCKLSPLEYEEILIDQYSTTLDANTLGTHTWNKYGHIAVSDKLYRQVRYDC</sequence>
<organism evidence="3">
    <name type="scientific">Candidatus Thiocaldithrix dubininis</name>
    <dbReference type="NCBI Taxonomy" id="3080823"/>
    <lineage>
        <taxon>Bacteria</taxon>
        <taxon>Pseudomonadati</taxon>
        <taxon>Pseudomonadota</taxon>
        <taxon>Gammaproteobacteria</taxon>
        <taxon>Thiotrichales</taxon>
        <taxon>Thiotrichaceae</taxon>
        <taxon>Candidatus Thiocaldithrix</taxon>
    </lineage>
</organism>
<evidence type="ECO:0000256" key="1">
    <source>
        <dbReference type="SAM" id="Phobius"/>
    </source>
</evidence>
<dbReference type="KEGG" id="tdu:QJT80_07105"/>
<dbReference type="InterPro" id="IPR004263">
    <property type="entry name" value="Exostosin"/>
</dbReference>
<name>A0AA95HCI6_9GAMM</name>
<dbReference type="InterPro" id="IPR023296">
    <property type="entry name" value="Glyco_hydro_beta-prop_sf"/>
</dbReference>
<feature type="transmembrane region" description="Helical" evidence="1">
    <location>
        <begin position="213"/>
        <end position="231"/>
    </location>
</feature>
<keyword evidence="1" id="KW-0812">Transmembrane</keyword>
<reference evidence="3" key="1">
    <citation type="journal article" date="2023" name="Int. J. Mol. Sci.">
        <title>Metagenomics Revealed a New Genus 'Candidatus Thiocaldithrix dubininis' gen. nov., sp. nov. and a New Species 'Candidatus Thiothrix putei' sp. nov. in the Family Thiotrichaceae, Some Members of Which Have Traits of Both Na+- and H+-Motive Energetics.</title>
        <authorList>
            <person name="Ravin N.V."/>
            <person name="Muntyan M.S."/>
            <person name="Smolyakov D.D."/>
            <person name="Rudenko T.S."/>
            <person name="Beletsky A.V."/>
            <person name="Mardanov A.V."/>
            <person name="Grabovich M.Y."/>
        </authorList>
    </citation>
    <scope>NUCLEOTIDE SEQUENCE</scope>
    <source>
        <strain evidence="3">GKL-01</strain>
    </source>
</reference>
<proteinExistence type="predicted"/>
<feature type="domain" description="Glucosamine inositolphosphorylceramide transferase 1 N-terminal" evidence="2">
    <location>
        <begin position="243"/>
        <end position="491"/>
    </location>
</feature>
<reference evidence="3" key="2">
    <citation type="submission" date="2023-04" db="EMBL/GenBank/DDBJ databases">
        <authorList>
            <person name="Beletskiy A.V."/>
            <person name="Mardanov A.V."/>
            <person name="Ravin N.V."/>
        </authorList>
    </citation>
    <scope>NUCLEOTIDE SEQUENCE</scope>
    <source>
        <strain evidence="3">GKL-01</strain>
    </source>
</reference>
<dbReference type="InterPro" id="IPR056442">
    <property type="entry name" value="GINT1_N"/>
</dbReference>
<keyword evidence="1" id="KW-1133">Transmembrane helix</keyword>
<dbReference type="Pfam" id="PF24793">
    <property type="entry name" value="GINT1_N"/>
    <property type="match status" value="1"/>
</dbReference>
<accession>A0AA95HCI6</accession>
<dbReference type="EMBL" id="CP124755">
    <property type="protein sequence ID" value="WGZ92246.1"/>
    <property type="molecule type" value="Genomic_DNA"/>
</dbReference>
<dbReference type="Proteomes" id="UP001300672">
    <property type="component" value="Chromosome"/>
</dbReference>
<dbReference type="PANTHER" id="PTHR48261">
    <property type="entry name" value="ACETYLGLUCOSAMINYLTRANSFERASE"/>
    <property type="match status" value="1"/>
</dbReference>
<dbReference type="GO" id="GO:0016757">
    <property type="term" value="F:glycosyltransferase activity"/>
    <property type="evidence" value="ECO:0007669"/>
    <property type="project" value="InterPro"/>
</dbReference>
<dbReference type="AlphaFoldDB" id="A0AA95HCI6"/>
<evidence type="ECO:0000259" key="2">
    <source>
        <dbReference type="Pfam" id="PF24793"/>
    </source>
</evidence>
<protein>
    <recommendedName>
        <fullName evidence="2">Glucosamine inositolphosphorylceramide transferase 1 N-terminal domain-containing protein</fullName>
    </recommendedName>
</protein>
<dbReference type="PANTHER" id="PTHR48261:SF2">
    <property type="entry name" value="ACETYLGLUCOSAMINYLTRANSFERASE"/>
    <property type="match status" value="1"/>
</dbReference>
<dbReference type="SUPFAM" id="SSF75005">
    <property type="entry name" value="Arabinanase/levansucrase/invertase"/>
    <property type="match status" value="1"/>
</dbReference>
<keyword evidence="1" id="KW-0472">Membrane</keyword>
<evidence type="ECO:0000313" key="3">
    <source>
        <dbReference type="EMBL" id="WGZ92246.1"/>
    </source>
</evidence>
<gene>
    <name evidence="3" type="ORF">QJT80_07105</name>
</gene>
<dbReference type="Gene3D" id="2.115.10.20">
    <property type="entry name" value="Glycosyl hydrolase domain, family 43"/>
    <property type="match status" value="1"/>
</dbReference>